<keyword evidence="1" id="KW-0472">Membrane</keyword>
<dbReference type="PANTHER" id="PTHR23244:SF497">
    <property type="entry name" value="WALL ANCHORED PROTEIN, PUTATIVE-RELATED"/>
    <property type="match status" value="1"/>
</dbReference>
<protein>
    <recommendedName>
        <fullName evidence="4">Cell wall anchored protein</fullName>
    </recommendedName>
</protein>
<dbReference type="InterPro" id="IPR011043">
    <property type="entry name" value="Gal_Oxase/kelch_b-propeller"/>
</dbReference>
<dbReference type="Pfam" id="PF24681">
    <property type="entry name" value="Kelch_KLHDC2_KLHL20_DRC7"/>
    <property type="match status" value="1"/>
</dbReference>
<dbReference type="GeneID" id="63847409"/>
<evidence type="ECO:0008006" key="4">
    <source>
        <dbReference type="Google" id="ProtNLM"/>
    </source>
</evidence>
<evidence type="ECO:0000256" key="1">
    <source>
        <dbReference type="SAM" id="Phobius"/>
    </source>
</evidence>
<dbReference type="SUPFAM" id="SSF50965">
    <property type="entry name" value="Galactose oxidase, central domain"/>
    <property type="match status" value="1"/>
</dbReference>
<dbReference type="Proteomes" id="UP000800039">
    <property type="component" value="Unassembled WGS sequence"/>
</dbReference>
<evidence type="ECO:0000313" key="2">
    <source>
        <dbReference type="EMBL" id="KAF1844777.1"/>
    </source>
</evidence>
<feature type="transmembrane region" description="Helical" evidence="1">
    <location>
        <begin position="491"/>
        <end position="513"/>
    </location>
</feature>
<feature type="non-terminal residue" evidence="2">
    <location>
        <position position="619"/>
    </location>
</feature>
<dbReference type="AlphaFoldDB" id="A0A9P4L7X6"/>
<name>A0A9P4L7X6_9PLEO</name>
<keyword evidence="3" id="KW-1185">Reference proteome</keyword>
<proteinExistence type="predicted"/>
<dbReference type="EMBL" id="ML976616">
    <property type="protein sequence ID" value="KAF1844777.1"/>
    <property type="molecule type" value="Genomic_DNA"/>
</dbReference>
<dbReference type="SUPFAM" id="SSF117281">
    <property type="entry name" value="Kelch motif"/>
    <property type="match status" value="1"/>
</dbReference>
<gene>
    <name evidence="2" type="ORF">K460DRAFT_310690</name>
</gene>
<organism evidence="2 3">
    <name type="scientific">Cucurbitaria berberidis CBS 394.84</name>
    <dbReference type="NCBI Taxonomy" id="1168544"/>
    <lineage>
        <taxon>Eukaryota</taxon>
        <taxon>Fungi</taxon>
        <taxon>Dikarya</taxon>
        <taxon>Ascomycota</taxon>
        <taxon>Pezizomycotina</taxon>
        <taxon>Dothideomycetes</taxon>
        <taxon>Pleosporomycetidae</taxon>
        <taxon>Pleosporales</taxon>
        <taxon>Pleosporineae</taxon>
        <taxon>Cucurbitariaceae</taxon>
        <taxon>Cucurbitaria</taxon>
    </lineage>
</organism>
<evidence type="ECO:0000313" key="3">
    <source>
        <dbReference type="Proteomes" id="UP000800039"/>
    </source>
</evidence>
<keyword evidence="1" id="KW-1133">Transmembrane helix</keyword>
<accession>A0A9P4L7X6</accession>
<dbReference type="OrthoDB" id="10251809at2759"/>
<keyword evidence="1" id="KW-0812">Transmembrane</keyword>
<sequence>MQTFLRLSTAQLPAVLKPNDVVTFFCSRWYHQSIVKNDILYLYGGIQTFNVPNLTVKSTNNTLGYNPFLLQLSLKDSWNWQNNISWLSYPIENNPRTGAHVRHAMTNGAMYHGPYNSSSIWTYSGTVFRGNTSVLDADGPYANQYPLWSFDNETQNWDQFDLGQLKTPSYGLSAEAPDQGLAFYLNGQTDNGTDPDTWVGGDTTTLLSGMMVIDLVHQRATNISTTSMKDPQPRIGGAMQYIPGLADSGVIVALGGKVYDGIQTTTSQTRGRLLSFDNIDLFDIASYLTDSRSNGTWYQQATSGEVPPPRIDSCTAMASAPDNSTHNIYMYGGWDPTGDQTKWYDDVYVLSLPSFTWVKMFQADSPRYGHTCHLVGRQLLTIGGHNVRRNITNMCDWEQQSIGVLDLPTMTWGSIFDASHQQYEMSKGLVDKIGGTPQGSNAMAIPMNGWSSPALEAIIRTNRTYSHLNGTIEVIRPNTGTSVLSLSTRTAIIAGITVTVVTLITCIAWLLYIRHKRRNVARRAENSMERDGRFNIFEVEEKAKYELSPDEKKVYEMISTECRHESPDTAVTAEADRANAVTYAAELPATNFSEGGRWGVPIIKVPSPSASRRGSAVAG</sequence>
<dbReference type="InterPro" id="IPR015915">
    <property type="entry name" value="Kelch-typ_b-propeller"/>
</dbReference>
<reference evidence="2" key="1">
    <citation type="submission" date="2020-01" db="EMBL/GenBank/DDBJ databases">
        <authorList>
            <consortium name="DOE Joint Genome Institute"/>
            <person name="Haridas S."/>
            <person name="Albert R."/>
            <person name="Binder M."/>
            <person name="Bloem J."/>
            <person name="Labutti K."/>
            <person name="Salamov A."/>
            <person name="Andreopoulos B."/>
            <person name="Baker S.E."/>
            <person name="Barry K."/>
            <person name="Bills G."/>
            <person name="Bluhm B.H."/>
            <person name="Cannon C."/>
            <person name="Castanera R."/>
            <person name="Culley D.E."/>
            <person name="Daum C."/>
            <person name="Ezra D."/>
            <person name="Gonzalez J.B."/>
            <person name="Henrissat B."/>
            <person name="Kuo A."/>
            <person name="Liang C."/>
            <person name="Lipzen A."/>
            <person name="Lutzoni F."/>
            <person name="Magnuson J."/>
            <person name="Mondo S."/>
            <person name="Nolan M."/>
            <person name="Ohm R."/>
            <person name="Pangilinan J."/>
            <person name="Park H.-J."/>
            <person name="Ramirez L."/>
            <person name="Alfaro M."/>
            <person name="Sun H."/>
            <person name="Tritt A."/>
            <person name="Yoshinaga Y."/>
            <person name="Zwiers L.-H."/>
            <person name="Turgeon B.G."/>
            <person name="Goodwin S.B."/>
            <person name="Spatafora J.W."/>
            <person name="Crous P.W."/>
            <person name="Grigoriev I.V."/>
        </authorList>
    </citation>
    <scope>NUCLEOTIDE SEQUENCE</scope>
    <source>
        <strain evidence="2">CBS 394.84</strain>
    </source>
</reference>
<comment type="caution">
    <text evidence="2">The sequence shown here is derived from an EMBL/GenBank/DDBJ whole genome shotgun (WGS) entry which is preliminary data.</text>
</comment>
<dbReference type="RefSeq" id="XP_040787340.1">
    <property type="nucleotide sequence ID" value="XM_040930157.1"/>
</dbReference>
<dbReference type="PANTHER" id="PTHR23244">
    <property type="entry name" value="KELCH REPEAT DOMAIN"/>
    <property type="match status" value="1"/>
</dbReference>
<dbReference type="Gene3D" id="2.120.10.80">
    <property type="entry name" value="Kelch-type beta propeller"/>
    <property type="match status" value="1"/>
</dbReference>